<dbReference type="PANTHER" id="PTHR31322">
    <property type="entry name" value="E3 UBIQUITIN-PROTEIN LIGASE TM129"/>
    <property type="match status" value="1"/>
</dbReference>
<dbReference type="EMBL" id="JACEEZ010023956">
    <property type="protein sequence ID" value="KAG0710686.1"/>
    <property type="molecule type" value="Genomic_DNA"/>
</dbReference>
<sequence>MYVYMGKAGMTSGVVFVSVVYWLLALIVLFPPCEVAAAGLTIEALLGHWLGSESITLVQYHMRRTAVTLIIHTLLLPGYVVTLMKSEPWVWDFLDVQVHSHTSALLLLASLIPTAVLGWVVADWWRSGWCRHPLAARLAVYAPSNSPEAWKSVASDINTEFRRVDKFTSGVSSVYQVVATDNWLLKVTAYQVQLLHLRDAVLSLEGAHTTHGPEPATAPPAQLLTIKVMSVREGAPSFSIRLNSLEFGELERKIVNPVVNARHIVIQQSLSDFFLETFMETIRLNPPATPSTTERNLCFGCQQTSANVRLERRCGATEGSNGCQECHCRPMWCVSCLGKWFASRQDQHHPESWLGSRCPCPTCRSTFCLLDVSLIA</sequence>
<evidence type="ECO:0000256" key="5">
    <source>
        <dbReference type="ARBA" id="ARBA00023136"/>
    </source>
</evidence>
<evidence type="ECO:0000256" key="3">
    <source>
        <dbReference type="ARBA" id="ARBA00022692"/>
    </source>
</evidence>
<dbReference type="InterPro" id="IPR018801">
    <property type="entry name" value="TM129"/>
</dbReference>
<dbReference type="Pfam" id="PF10272">
    <property type="entry name" value="Tmpp129"/>
    <property type="match status" value="1"/>
</dbReference>
<accession>A0A8J5CDU7</accession>
<comment type="similarity">
    <text evidence="2">Belongs to the TMEM129 family.</text>
</comment>
<keyword evidence="3 6" id="KW-0812">Transmembrane</keyword>
<evidence type="ECO:0000313" key="8">
    <source>
        <dbReference type="Proteomes" id="UP000770661"/>
    </source>
</evidence>
<feature type="transmembrane region" description="Helical" evidence="6">
    <location>
        <begin position="66"/>
        <end position="84"/>
    </location>
</feature>
<feature type="transmembrane region" description="Helical" evidence="6">
    <location>
        <begin position="104"/>
        <end position="122"/>
    </location>
</feature>
<keyword evidence="8" id="KW-1185">Reference proteome</keyword>
<dbReference type="GO" id="GO:0016020">
    <property type="term" value="C:membrane"/>
    <property type="evidence" value="ECO:0007669"/>
    <property type="project" value="UniProtKB-SubCell"/>
</dbReference>
<gene>
    <name evidence="7" type="primary">TMEM129</name>
    <name evidence="7" type="ORF">GWK47_022293</name>
</gene>
<keyword evidence="5 6" id="KW-0472">Membrane</keyword>
<comment type="caution">
    <text evidence="7">The sequence shown here is derived from an EMBL/GenBank/DDBJ whole genome shotgun (WGS) entry which is preliminary data.</text>
</comment>
<proteinExistence type="inferred from homology"/>
<evidence type="ECO:0000313" key="7">
    <source>
        <dbReference type="EMBL" id="KAG0710686.1"/>
    </source>
</evidence>
<dbReference type="GO" id="GO:0005783">
    <property type="term" value="C:endoplasmic reticulum"/>
    <property type="evidence" value="ECO:0007669"/>
    <property type="project" value="TreeGrafter"/>
</dbReference>
<dbReference type="GO" id="GO:0061630">
    <property type="term" value="F:ubiquitin protein ligase activity"/>
    <property type="evidence" value="ECO:0007669"/>
    <property type="project" value="InterPro"/>
</dbReference>
<evidence type="ECO:0000256" key="6">
    <source>
        <dbReference type="SAM" id="Phobius"/>
    </source>
</evidence>
<evidence type="ECO:0000256" key="2">
    <source>
        <dbReference type="ARBA" id="ARBA00007332"/>
    </source>
</evidence>
<dbReference type="Proteomes" id="UP000770661">
    <property type="component" value="Unassembled WGS sequence"/>
</dbReference>
<evidence type="ECO:0000256" key="1">
    <source>
        <dbReference type="ARBA" id="ARBA00004141"/>
    </source>
</evidence>
<evidence type="ECO:0000256" key="4">
    <source>
        <dbReference type="ARBA" id="ARBA00022989"/>
    </source>
</evidence>
<comment type="subcellular location">
    <subcellularLocation>
        <location evidence="1">Membrane</location>
        <topology evidence="1">Multi-pass membrane protein</topology>
    </subcellularLocation>
</comment>
<organism evidence="7 8">
    <name type="scientific">Chionoecetes opilio</name>
    <name type="common">Atlantic snow crab</name>
    <name type="synonym">Cancer opilio</name>
    <dbReference type="NCBI Taxonomy" id="41210"/>
    <lineage>
        <taxon>Eukaryota</taxon>
        <taxon>Metazoa</taxon>
        <taxon>Ecdysozoa</taxon>
        <taxon>Arthropoda</taxon>
        <taxon>Crustacea</taxon>
        <taxon>Multicrustacea</taxon>
        <taxon>Malacostraca</taxon>
        <taxon>Eumalacostraca</taxon>
        <taxon>Eucarida</taxon>
        <taxon>Decapoda</taxon>
        <taxon>Pleocyemata</taxon>
        <taxon>Brachyura</taxon>
        <taxon>Eubrachyura</taxon>
        <taxon>Majoidea</taxon>
        <taxon>Majidae</taxon>
        <taxon>Chionoecetes</taxon>
    </lineage>
</organism>
<dbReference type="GO" id="GO:0016567">
    <property type="term" value="P:protein ubiquitination"/>
    <property type="evidence" value="ECO:0007669"/>
    <property type="project" value="InterPro"/>
</dbReference>
<keyword evidence="4 6" id="KW-1133">Transmembrane helix</keyword>
<protein>
    <submittedName>
        <fullName evidence="7">Transmembrane protein 129</fullName>
    </submittedName>
</protein>
<dbReference type="AlphaFoldDB" id="A0A8J5CDU7"/>
<name>A0A8J5CDU7_CHIOP</name>
<dbReference type="OrthoDB" id="10055027at2759"/>
<feature type="transmembrane region" description="Helical" evidence="6">
    <location>
        <begin position="20"/>
        <end position="46"/>
    </location>
</feature>
<reference evidence="7" key="1">
    <citation type="submission" date="2020-07" db="EMBL/GenBank/DDBJ databases">
        <title>The High-quality genome of the commercially important snow crab, Chionoecetes opilio.</title>
        <authorList>
            <person name="Jeong J.-H."/>
            <person name="Ryu S."/>
        </authorList>
    </citation>
    <scope>NUCLEOTIDE SEQUENCE</scope>
    <source>
        <strain evidence="7">MADBK_172401_WGS</strain>
        <tissue evidence="7">Digestive gland</tissue>
    </source>
</reference>
<dbReference type="PANTHER" id="PTHR31322:SF2">
    <property type="entry name" value="E3 UBIQUITIN-PROTEIN LIGASE TM129"/>
    <property type="match status" value="1"/>
</dbReference>